<name>A0A1M5W7G1_9BRAD</name>
<feature type="domain" description="FAD/NAD(P)-binding" evidence="6">
    <location>
        <begin position="34"/>
        <end position="369"/>
    </location>
</feature>
<evidence type="ECO:0000256" key="3">
    <source>
        <dbReference type="ARBA" id="ARBA00022630"/>
    </source>
</evidence>
<dbReference type="AlphaFoldDB" id="A0A1M5W7G1"/>
<accession>A0A1M5W7G1</accession>
<reference evidence="7 8" key="1">
    <citation type="submission" date="2016-11" db="EMBL/GenBank/DDBJ databases">
        <authorList>
            <person name="Jaros S."/>
            <person name="Januszkiewicz K."/>
            <person name="Wedrychowicz H."/>
        </authorList>
    </citation>
    <scope>NUCLEOTIDE SEQUENCE [LARGE SCALE GENOMIC DNA]</scope>
    <source>
        <strain evidence="7 8">GAS138</strain>
    </source>
</reference>
<comment type="similarity">
    <text evidence="2">Belongs to the NADH dehydrogenase family.</text>
</comment>
<evidence type="ECO:0000259" key="6">
    <source>
        <dbReference type="Pfam" id="PF07992"/>
    </source>
</evidence>
<proteinExistence type="inferred from homology"/>
<evidence type="ECO:0000256" key="5">
    <source>
        <dbReference type="ARBA" id="ARBA00023002"/>
    </source>
</evidence>
<dbReference type="PRINTS" id="PR00368">
    <property type="entry name" value="FADPNR"/>
</dbReference>
<dbReference type="Pfam" id="PF07992">
    <property type="entry name" value="Pyr_redox_2"/>
    <property type="match status" value="1"/>
</dbReference>
<dbReference type="OrthoDB" id="9781621at2"/>
<evidence type="ECO:0000256" key="2">
    <source>
        <dbReference type="ARBA" id="ARBA00005272"/>
    </source>
</evidence>
<evidence type="ECO:0000313" key="8">
    <source>
        <dbReference type="Proteomes" id="UP000189796"/>
    </source>
</evidence>
<dbReference type="Gene3D" id="3.50.50.100">
    <property type="match status" value="1"/>
</dbReference>
<evidence type="ECO:0000313" key="7">
    <source>
        <dbReference type="EMBL" id="SHH83133.1"/>
    </source>
</evidence>
<dbReference type="InterPro" id="IPR023753">
    <property type="entry name" value="FAD/NAD-binding_dom"/>
</dbReference>
<protein>
    <submittedName>
        <fullName evidence="7">NADH dehydrogenase</fullName>
    </submittedName>
</protein>
<dbReference type="Proteomes" id="UP000189796">
    <property type="component" value="Chromosome I"/>
</dbReference>
<keyword evidence="3" id="KW-0285">Flavoprotein</keyword>
<dbReference type="InterPro" id="IPR036188">
    <property type="entry name" value="FAD/NAD-bd_sf"/>
</dbReference>
<dbReference type="GO" id="GO:0003955">
    <property type="term" value="F:NAD(P)H dehydrogenase (quinone) activity"/>
    <property type="evidence" value="ECO:0007669"/>
    <property type="project" value="TreeGrafter"/>
</dbReference>
<evidence type="ECO:0000256" key="1">
    <source>
        <dbReference type="ARBA" id="ARBA00001974"/>
    </source>
</evidence>
<dbReference type="InterPro" id="IPR051169">
    <property type="entry name" value="NADH-Q_oxidoreductase"/>
</dbReference>
<dbReference type="PRINTS" id="PR00411">
    <property type="entry name" value="PNDRDTASEI"/>
</dbReference>
<dbReference type="SUPFAM" id="SSF51905">
    <property type="entry name" value="FAD/NAD(P)-binding domain"/>
    <property type="match status" value="1"/>
</dbReference>
<dbReference type="RefSeq" id="WP_079604798.1">
    <property type="nucleotide sequence ID" value="NZ_LT670817.1"/>
</dbReference>
<dbReference type="GO" id="GO:0019646">
    <property type="term" value="P:aerobic electron transport chain"/>
    <property type="evidence" value="ECO:0007669"/>
    <property type="project" value="TreeGrafter"/>
</dbReference>
<keyword evidence="4" id="KW-0274">FAD</keyword>
<evidence type="ECO:0000256" key="4">
    <source>
        <dbReference type="ARBA" id="ARBA00022827"/>
    </source>
</evidence>
<dbReference type="PANTHER" id="PTHR42913">
    <property type="entry name" value="APOPTOSIS-INDUCING FACTOR 1"/>
    <property type="match status" value="1"/>
</dbReference>
<keyword evidence="5" id="KW-0560">Oxidoreductase</keyword>
<sequence>MSEVLRRERNAPVKRKDLLASRVDQDPDQEKLHRIVVVGGGAAGLELVTRLGDRLGRRSRASVTLVECARTHLWKPLLYAVAAGSLNPGEYELSYLAQAHWHGFHYCLGEMIGLDRVKKEVRLGAALDGEGRQITPERSIGYDTLVIAIGSVTNDFGTPGVAKYAVPLETPAQAERFNRRVVNACLRAQTQTEPVRPGQLHVAIVGAGATGTELAAELHRTMREVVSYGLDHINPERDVRIVLIEGAPRILPGLPERISDATQRLLDKMGVEVRASARVTEVSANGVKLADGSFIDSELVVWAAGVKAPEVLGGLDGLETNRINQLVVESTLQTTRDPDVFAIGDCAACPRPGTSVPVPPRAQAAHQEASHLVRQIQRRLRDKPLQPYTYRDFGSLVSLGKWSTVGNLMGFLSGRSFFVEGLFARTMYRSLRLMHEQALGGTRRAVLSFISRALAHRIDPPVKLH</sequence>
<dbReference type="PANTHER" id="PTHR42913:SF3">
    <property type="entry name" value="64 KDA MITOCHONDRIAL NADH DEHYDROGENASE (EUROFUNG)"/>
    <property type="match status" value="1"/>
</dbReference>
<comment type="cofactor">
    <cofactor evidence="1">
        <name>FAD</name>
        <dbReference type="ChEBI" id="CHEBI:57692"/>
    </cofactor>
</comment>
<organism evidence="7 8">
    <name type="scientific">Bradyrhizobium erythrophlei</name>
    <dbReference type="NCBI Taxonomy" id="1437360"/>
    <lineage>
        <taxon>Bacteria</taxon>
        <taxon>Pseudomonadati</taxon>
        <taxon>Pseudomonadota</taxon>
        <taxon>Alphaproteobacteria</taxon>
        <taxon>Hyphomicrobiales</taxon>
        <taxon>Nitrobacteraceae</taxon>
        <taxon>Bradyrhizobium</taxon>
    </lineage>
</organism>
<dbReference type="EMBL" id="LT670817">
    <property type="protein sequence ID" value="SHH83133.1"/>
    <property type="molecule type" value="Genomic_DNA"/>
</dbReference>
<gene>
    <name evidence="7" type="ORF">SAMN05443248_6386</name>
</gene>